<name>A0ABY2AET1_9ACTN</name>
<dbReference type="Proteomes" id="UP000292385">
    <property type="component" value="Unassembled WGS sequence"/>
</dbReference>
<keyword evidence="2" id="KW-1185">Reference proteome</keyword>
<organism evidence="1 2">
    <name type="scientific">Kribbella speibonae</name>
    <dbReference type="NCBI Taxonomy" id="1572660"/>
    <lineage>
        <taxon>Bacteria</taxon>
        <taxon>Bacillati</taxon>
        <taxon>Actinomycetota</taxon>
        <taxon>Actinomycetes</taxon>
        <taxon>Propionibacteriales</taxon>
        <taxon>Kribbellaceae</taxon>
        <taxon>Kribbella</taxon>
    </lineage>
</organism>
<reference evidence="1 2" key="1">
    <citation type="submission" date="2019-02" db="EMBL/GenBank/DDBJ databases">
        <title>Kribbella capetownensis sp. nov. and Kribbella speibonae sp. nov., isolated from soil.</title>
        <authorList>
            <person name="Curtis S.M."/>
            <person name="Norton I."/>
            <person name="Everest G.J."/>
            <person name="Meyers P.R."/>
        </authorList>
    </citation>
    <scope>NUCLEOTIDE SEQUENCE [LARGE SCALE GENOMIC DNA]</scope>
    <source>
        <strain evidence="1 2">SK5</strain>
    </source>
</reference>
<evidence type="ECO:0008006" key="3">
    <source>
        <dbReference type="Google" id="ProtNLM"/>
    </source>
</evidence>
<dbReference type="EMBL" id="SJJY01000001">
    <property type="protein sequence ID" value="TCC26816.1"/>
    <property type="molecule type" value="Genomic_DNA"/>
</dbReference>
<gene>
    <name evidence="1" type="ORF">E0H58_02025</name>
</gene>
<dbReference type="RefSeq" id="WP_131459469.1">
    <property type="nucleotide sequence ID" value="NZ_SJJY01000001.1"/>
</dbReference>
<accession>A0ABY2AET1</accession>
<sequence>MSDSWKSRAVDGEPVAAEDIATAVVAGPFRYADGARQIFRPDGTTTYTERGHETRGEWSVTGGRFCSFWPPSYRACYDLRWIVENGDVTGLRFDDRGNRFDGRYER</sequence>
<protein>
    <recommendedName>
        <fullName evidence="3">MORN repeat variant</fullName>
    </recommendedName>
</protein>
<comment type="caution">
    <text evidence="1">The sequence shown here is derived from an EMBL/GenBank/DDBJ whole genome shotgun (WGS) entry which is preliminary data.</text>
</comment>
<evidence type="ECO:0000313" key="2">
    <source>
        <dbReference type="Proteomes" id="UP000292385"/>
    </source>
</evidence>
<proteinExistence type="predicted"/>
<evidence type="ECO:0000313" key="1">
    <source>
        <dbReference type="EMBL" id="TCC26816.1"/>
    </source>
</evidence>